<evidence type="ECO:0000313" key="3">
    <source>
        <dbReference type="Proteomes" id="UP000714625"/>
    </source>
</evidence>
<evidence type="ECO:0000256" key="1">
    <source>
        <dbReference type="SAM" id="Phobius"/>
    </source>
</evidence>
<proteinExistence type="predicted"/>
<protein>
    <submittedName>
        <fullName evidence="2">Uncharacterized protein</fullName>
    </submittedName>
</protein>
<dbReference type="Proteomes" id="UP000714625">
    <property type="component" value="Unassembled WGS sequence"/>
</dbReference>
<keyword evidence="1" id="KW-0472">Membrane</keyword>
<accession>A0AA36XNZ1</accession>
<comment type="caution">
    <text evidence="2">The sequence shown here is derived from an EMBL/GenBank/DDBJ whole genome shotgun (WGS) entry which is preliminary data.</text>
</comment>
<dbReference type="AlphaFoldDB" id="A0AA36XNZ1"/>
<feature type="transmembrane region" description="Helical" evidence="1">
    <location>
        <begin position="54"/>
        <end position="76"/>
    </location>
</feature>
<sequence>MFQWSSQNSLSQSKLVKSSSLWFVLVPVFAKVLDGFNGKLSFTFDGTKYELTLMLPFSWQLLFFASLFFMIAGFIYQAKCNEIIKRYSSYSDFKSEGNTRLQINKHLKSVVWDNEQAKVRPSYADVLDSYIDNYTSINSSTLNNNTDYLPALDNLSKSKGEDSNAFYFVYNISNTNNKNWLKASLAFYIIGFICLLMIAISNISFVIKSMY</sequence>
<evidence type="ECO:0000313" key="2">
    <source>
        <dbReference type="EMBL" id="EGQ9133648.1"/>
    </source>
</evidence>
<reference evidence="2" key="1">
    <citation type="submission" date="2019-11" db="EMBL/GenBank/DDBJ databases">
        <authorList>
            <consortium name="PulseNet: The National Subtyping Network for Foodborne Disease Surveillance"/>
            <person name="Tarr C.L."/>
            <person name="Trees E."/>
            <person name="Katz L.S."/>
            <person name="Carleton-Romer H.A."/>
            <person name="Stroika S."/>
            <person name="Kucerova Z."/>
            <person name="Roache K.F."/>
            <person name="Sabol A.L."/>
            <person name="Besser J."/>
            <person name="Gerner-Smidt P."/>
        </authorList>
    </citation>
    <scope>NUCLEOTIDE SEQUENCE</scope>
    <source>
        <strain evidence="2">PNUSAV001129</strain>
    </source>
</reference>
<organism evidence="2 3">
    <name type="scientific">Vibrio alginolyticus</name>
    <dbReference type="NCBI Taxonomy" id="663"/>
    <lineage>
        <taxon>Bacteria</taxon>
        <taxon>Pseudomonadati</taxon>
        <taxon>Pseudomonadota</taxon>
        <taxon>Gammaproteobacteria</taxon>
        <taxon>Vibrionales</taxon>
        <taxon>Vibrionaceae</taxon>
        <taxon>Vibrio</taxon>
    </lineage>
</organism>
<name>A0AA36XNZ1_VIBAL</name>
<feature type="transmembrane region" description="Helical" evidence="1">
    <location>
        <begin position="185"/>
        <end position="207"/>
    </location>
</feature>
<gene>
    <name evidence="2" type="ORF">GHY86_00585</name>
</gene>
<keyword evidence="1" id="KW-0812">Transmembrane</keyword>
<keyword evidence="1" id="KW-1133">Transmembrane helix</keyword>
<dbReference type="EMBL" id="AAXMUW010000001">
    <property type="protein sequence ID" value="EGQ9133648.1"/>
    <property type="molecule type" value="Genomic_DNA"/>
</dbReference>